<evidence type="ECO:0000259" key="4">
    <source>
        <dbReference type="PROSITE" id="PS50111"/>
    </source>
</evidence>
<dbReference type="GO" id="GO:0006935">
    <property type="term" value="P:chemotaxis"/>
    <property type="evidence" value="ECO:0007669"/>
    <property type="project" value="InterPro"/>
</dbReference>
<comment type="caution">
    <text evidence="5">The sequence shown here is derived from an EMBL/GenBank/DDBJ whole genome shotgun (WGS) entry which is preliminary data.</text>
</comment>
<evidence type="ECO:0000256" key="1">
    <source>
        <dbReference type="ARBA" id="ARBA00023224"/>
    </source>
</evidence>
<evidence type="ECO:0000256" key="3">
    <source>
        <dbReference type="PROSITE-ProRule" id="PRU00284"/>
    </source>
</evidence>
<dbReference type="GO" id="GO:0016020">
    <property type="term" value="C:membrane"/>
    <property type="evidence" value="ECO:0007669"/>
    <property type="project" value="InterPro"/>
</dbReference>
<dbReference type="InterPro" id="IPR004089">
    <property type="entry name" value="MCPsignal_dom"/>
</dbReference>
<feature type="domain" description="Methyl-accepting transducer" evidence="4">
    <location>
        <begin position="142"/>
        <end position="212"/>
    </location>
</feature>
<dbReference type="Proteomes" id="UP000529795">
    <property type="component" value="Unassembled WGS sequence"/>
</dbReference>
<keyword evidence="6" id="KW-1185">Reference proteome</keyword>
<dbReference type="GO" id="GO:0007165">
    <property type="term" value="P:signal transduction"/>
    <property type="evidence" value="ECO:0007669"/>
    <property type="project" value="UniProtKB-KW"/>
</dbReference>
<dbReference type="CDD" id="cd00130">
    <property type="entry name" value="PAS"/>
    <property type="match status" value="1"/>
</dbReference>
<dbReference type="Pfam" id="PF00015">
    <property type="entry name" value="MCPsignal"/>
    <property type="match status" value="1"/>
</dbReference>
<dbReference type="RefSeq" id="WP_183986729.1">
    <property type="nucleotide sequence ID" value="NZ_JACIEV010000011.1"/>
</dbReference>
<organism evidence="5 6">
    <name type="scientific">Sphingomonas jinjuensis</name>
    <dbReference type="NCBI Taxonomy" id="535907"/>
    <lineage>
        <taxon>Bacteria</taxon>
        <taxon>Pseudomonadati</taxon>
        <taxon>Pseudomonadota</taxon>
        <taxon>Alphaproteobacteria</taxon>
        <taxon>Sphingomonadales</taxon>
        <taxon>Sphingomonadaceae</taxon>
        <taxon>Sphingomonas</taxon>
    </lineage>
</organism>
<evidence type="ECO:0000313" key="5">
    <source>
        <dbReference type="EMBL" id="MBB4155330.1"/>
    </source>
</evidence>
<evidence type="ECO:0000256" key="2">
    <source>
        <dbReference type="ARBA" id="ARBA00029447"/>
    </source>
</evidence>
<proteinExistence type="inferred from homology"/>
<evidence type="ECO:0000313" key="6">
    <source>
        <dbReference type="Proteomes" id="UP000529795"/>
    </source>
</evidence>
<dbReference type="PANTHER" id="PTHR32089:SF112">
    <property type="entry name" value="LYSOZYME-LIKE PROTEIN-RELATED"/>
    <property type="match status" value="1"/>
</dbReference>
<dbReference type="GO" id="GO:0004888">
    <property type="term" value="F:transmembrane signaling receptor activity"/>
    <property type="evidence" value="ECO:0007669"/>
    <property type="project" value="InterPro"/>
</dbReference>
<name>A0A840FBD0_9SPHN</name>
<dbReference type="AlphaFoldDB" id="A0A840FBD0"/>
<comment type="similarity">
    <text evidence="2">Belongs to the methyl-accepting chemotaxis (MCP) protein family.</text>
</comment>
<dbReference type="SUPFAM" id="SSF55785">
    <property type="entry name" value="PYP-like sensor domain (PAS domain)"/>
    <property type="match status" value="1"/>
</dbReference>
<dbReference type="SUPFAM" id="SSF58104">
    <property type="entry name" value="Methyl-accepting chemotaxis protein (MCP) signaling domain"/>
    <property type="match status" value="1"/>
</dbReference>
<reference evidence="5 6" key="1">
    <citation type="submission" date="2020-08" db="EMBL/GenBank/DDBJ databases">
        <title>Genomic Encyclopedia of Type Strains, Phase IV (KMG-IV): sequencing the most valuable type-strain genomes for metagenomic binning, comparative biology and taxonomic classification.</title>
        <authorList>
            <person name="Goeker M."/>
        </authorList>
    </citation>
    <scope>NUCLEOTIDE SEQUENCE [LARGE SCALE GENOMIC DNA]</scope>
    <source>
        <strain evidence="5 6">YC6723</strain>
    </source>
</reference>
<dbReference type="Gene3D" id="1.10.287.950">
    <property type="entry name" value="Methyl-accepting chemotaxis protein"/>
    <property type="match status" value="1"/>
</dbReference>
<dbReference type="PRINTS" id="PR00260">
    <property type="entry name" value="CHEMTRNSDUCR"/>
</dbReference>
<gene>
    <name evidence="5" type="ORF">GGQ80_003250</name>
</gene>
<dbReference type="Gene3D" id="3.30.450.20">
    <property type="entry name" value="PAS domain"/>
    <property type="match status" value="1"/>
</dbReference>
<keyword evidence="1 3" id="KW-0807">Transducer</keyword>
<dbReference type="Pfam" id="PF12860">
    <property type="entry name" value="PAS_7"/>
    <property type="match status" value="1"/>
</dbReference>
<dbReference type="PANTHER" id="PTHR32089">
    <property type="entry name" value="METHYL-ACCEPTING CHEMOTAXIS PROTEIN MCPB"/>
    <property type="match status" value="1"/>
</dbReference>
<dbReference type="EMBL" id="JACIEV010000011">
    <property type="protein sequence ID" value="MBB4155330.1"/>
    <property type="molecule type" value="Genomic_DNA"/>
</dbReference>
<dbReference type="InterPro" id="IPR035965">
    <property type="entry name" value="PAS-like_dom_sf"/>
</dbReference>
<accession>A0A840FBD0</accession>
<sequence length="212" mass="23277">MTAAKPLPLDAAWQLATVMEHLRHGIVVYDRDETICVINAHVSRIFGFPAEAITIGSTLADYLACVGRFTGWPPERIAGILANHRSWARAGHARTFDHHFDDGKVFEITFNPAADDTVVLTFADVTSERRLTAESEKRAEITRRAGMMVDTVARISSRNRIVAFNASIEAARLGDEGRGFAAVAEEVRDLSRQMSEALIDIGRVIDSSLAQA</sequence>
<protein>
    <recommendedName>
        <fullName evidence="4">Methyl-accepting transducer domain-containing protein</fullName>
    </recommendedName>
</protein>
<dbReference type="InterPro" id="IPR000014">
    <property type="entry name" value="PAS"/>
</dbReference>
<dbReference type="InterPro" id="IPR004090">
    <property type="entry name" value="Chemotax_Me-accpt_rcpt"/>
</dbReference>
<dbReference type="PROSITE" id="PS50111">
    <property type="entry name" value="CHEMOTAXIS_TRANSDUC_2"/>
    <property type="match status" value="1"/>
</dbReference>